<name>A0A849BQI8_9ACTN</name>
<gene>
    <name evidence="2" type="ORF">HLB09_11195</name>
</gene>
<evidence type="ECO:0000313" key="3">
    <source>
        <dbReference type="Proteomes" id="UP000555552"/>
    </source>
</evidence>
<organism evidence="2 3">
    <name type="scientific">Pseudokineococcus marinus</name>
    <dbReference type="NCBI Taxonomy" id="351215"/>
    <lineage>
        <taxon>Bacteria</taxon>
        <taxon>Bacillati</taxon>
        <taxon>Actinomycetota</taxon>
        <taxon>Actinomycetes</taxon>
        <taxon>Kineosporiales</taxon>
        <taxon>Kineosporiaceae</taxon>
        <taxon>Pseudokineococcus</taxon>
    </lineage>
</organism>
<feature type="transmembrane region" description="Helical" evidence="1">
    <location>
        <begin position="35"/>
        <end position="56"/>
    </location>
</feature>
<protein>
    <submittedName>
        <fullName evidence="2">Uncharacterized protein</fullName>
    </submittedName>
</protein>
<proteinExistence type="predicted"/>
<reference evidence="2 3" key="1">
    <citation type="submission" date="2020-05" db="EMBL/GenBank/DDBJ databases">
        <title>MicrobeNet Type strains.</title>
        <authorList>
            <person name="Nicholson A.C."/>
        </authorList>
    </citation>
    <scope>NUCLEOTIDE SEQUENCE [LARGE SCALE GENOMIC DNA]</scope>
    <source>
        <strain evidence="2 3">JCM 14547</strain>
    </source>
</reference>
<evidence type="ECO:0000256" key="1">
    <source>
        <dbReference type="SAM" id="Phobius"/>
    </source>
</evidence>
<dbReference type="AlphaFoldDB" id="A0A849BQI8"/>
<dbReference type="Proteomes" id="UP000555552">
    <property type="component" value="Unassembled WGS sequence"/>
</dbReference>
<keyword evidence="1" id="KW-0472">Membrane</keyword>
<sequence length="98" mass="10072">DRRTDGAAGAGERPAPTEADLAGAQRVRYRRAPRYRVLVGLGVAVGAVLALVLALTSEPSATYSRAAVFGYLLAALGLSLGLLGGLVGVLLERVARRG</sequence>
<keyword evidence="1" id="KW-1133">Transmembrane helix</keyword>
<evidence type="ECO:0000313" key="2">
    <source>
        <dbReference type="EMBL" id="NNH23643.1"/>
    </source>
</evidence>
<keyword evidence="3" id="KW-1185">Reference proteome</keyword>
<feature type="non-terminal residue" evidence="2">
    <location>
        <position position="1"/>
    </location>
</feature>
<dbReference type="EMBL" id="JABEMA010000174">
    <property type="protein sequence ID" value="NNH23643.1"/>
    <property type="molecule type" value="Genomic_DNA"/>
</dbReference>
<keyword evidence="1" id="KW-0812">Transmembrane</keyword>
<feature type="transmembrane region" description="Helical" evidence="1">
    <location>
        <begin position="68"/>
        <end position="91"/>
    </location>
</feature>
<comment type="caution">
    <text evidence="2">The sequence shown here is derived from an EMBL/GenBank/DDBJ whole genome shotgun (WGS) entry which is preliminary data.</text>
</comment>
<accession>A0A849BQI8</accession>